<evidence type="ECO:0000313" key="2">
    <source>
        <dbReference type="EMBL" id="MBR0551637.1"/>
    </source>
</evidence>
<evidence type="ECO:0000313" key="3">
    <source>
        <dbReference type="Proteomes" id="UP000676996"/>
    </source>
</evidence>
<gene>
    <name evidence="2" type="ORF">J7S20_03850</name>
</gene>
<dbReference type="RefSeq" id="WP_284052905.1">
    <property type="nucleotide sequence ID" value="NZ_JAGRQC010000001.1"/>
</dbReference>
<dbReference type="Gene3D" id="3.40.50.300">
    <property type="entry name" value="P-loop containing nucleotide triphosphate hydrolases"/>
    <property type="match status" value="1"/>
</dbReference>
<dbReference type="Proteomes" id="UP000676996">
    <property type="component" value="Unassembled WGS sequence"/>
</dbReference>
<dbReference type="InterPro" id="IPR027417">
    <property type="entry name" value="P-loop_NTPase"/>
</dbReference>
<proteinExistence type="predicted"/>
<evidence type="ECO:0000259" key="1">
    <source>
        <dbReference type="Pfam" id="PF07475"/>
    </source>
</evidence>
<accession>A0A8T4IAF0</accession>
<protein>
    <submittedName>
        <fullName evidence="2">HPr kinase/phosphatase C-terminal domain-containing protein</fullName>
    </submittedName>
</protein>
<keyword evidence="2" id="KW-0808">Transferase</keyword>
<dbReference type="SUPFAM" id="SSF53795">
    <property type="entry name" value="PEP carboxykinase-like"/>
    <property type="match status" value="1"/>
</dbReference>
<sequence>MMAELSSETLHASCVAIDGRAVLIEGRSGSGKSDLALRLIDRGAVLVSDDYTLVTRSGQALNASAPERITGKIEVRGVGVVEMTAQTDVPVALMLTIEDRPDRLPEPGSGRRIAGVAIPVHPIAALEASAPIKAELILSKIIEDAG</sequence>
<keyword evidence="3" id="KW-1185">Reference proteome</keyword>
<reference evidence="2" key="1">
    <citation type="submission" date="2021-04" db="EMBL/GenBank/DDBJ databases">
        <title>Ouciella asimina sp. nov., isolated from the surface seawater in the hydrothermal field of Okinawa Trough.</title>
        <authorList>
            <person name="Shuang W."/>
        </authorList>
    </citation>
    <scope>NUCLEOTIDE SEQUENCE</scope>
    <source>
        <strain evidence="2">LXI357</strain>
    </source>
</reference>
<dbReference type="GO" id="GO:0000155">
    <property type="term" value="F:phosphorelay sensor kinase activity"/>
    <property type="evidence" value="ECO:0007669"/>
    <property type="project" value="InterPro"/>
</dbReference>
<dbReference type="Pfam" id="PF07475">
    <property type="entry name" value="Hpr_kinase_C"/>
    <property type="match status" value="1"/>
</dbReference>
<dbReference type="AlphaFoldDB" id="A0A8T4IAF0"/>
<comment type="caution">
    <text evidence="2">The sequence shown here is derived from an EMBL/GenBank/DDBJ whole genome shotgun (WGS) entry which is preliminary data.</text>
</comment>
<dbReference type="CDD" id="cd01918">
    <property type="entry name" value="HprK_C"/>
    <property type="match status" value="1"/>
</dbReference>
<name>A0A8T4IAF0_9SPHN</name>
<feature type="domain" description="HPr kinase/phosphorylase C-terminal" evidence="1">
    <location>
        <begin position="7"/>
        <end position="84"/>
    </location>
</feature>
<dbReference type="GO" id="GO:0005524">
    <property type="term" value="F:ATP binding"/>
    <property type="evidence" value="ECO:0007669"/>
    <property type="project" value="InterPro"/>
</dbReference>
<dbReference type="InterPro" id="IPR011104">
    <property type="entry name" value="Hpr_kin/Pase_C"/>
</dbReference>
<dbReference type="GO" id="GO:0006109">
    <property type="term" value="P:regulation of carbohydrate metabolic process"/>
    <property type="evidence" value="ECO:0007669"/>
    <property type="project" value="InterPro"/>
</dbReference>
<dbReference type="EMBL" id="JAGRQC010000001">
    <property type="protein sequence ID" value="MBR0551637.1"/>
    <property type="molecule type" value="Genomic_DNA"/>
</dbReference>
<keyword evidence="2" id="KW-0418">Kinase</keyword>
<organism evidence="2 3">
    <name type="scientific">Stakelama marina</name>
    <dbReference type="NCBI Taxonomy" id="2826939"/>
    <lineage>
        <taxon>Bacteria</taxon>
        <taxon>Pseudomonadati</taxon>
        <taxon>Pseudomonadota</taxon>
        <taxon>Alphaproteobacteria</taxon>
        <taxon>Sphingomonadales</taxon>
        <taxon>Sphingomonadaceae</taxon>
        <taxon>Stakelama</taxon>
    </lineage>
</organism>